<feature type="signal peptide" evidence="1">
    <location>
        <begin position="1"/>
        <end position="27"/>
    </location>
</feature>
<name>A0A7X0FBC6_9HYPH</name>
<dbReference type="Proteomes" id="UP000536262">
    <property type="component" value="Unassembled WGS sequence"/>
</dbReference>
<dbReference type="EMBL" id="JACHOU010000014">
    <property type="protein sequence ID" value="MBB6356542.1"/>
    <property type="molecule type" value="Genomic_DNA"/>
</dbReference>
<evidence type="ECO:0000313" key="2">
    <source>
        <dbReference type="EMBL" id="MBB6356542.1"/>
    </source>
</evidence>
<keyword evidence="3" id="KW-1185">Reference proteome</keyword>
<feature type="chain" id="PRO_5031395316" evidence="1">
    <location>
        <begin position="28"/>
        <end position="318"/>
    </location>
</feature>
<evidence type="ECO:0000256" key="1">
    <source>
        <dbReference type="SAM" id="SignalP"/>
    </source>
</evidence>
<dbReference type="InterPro" id="IPR006311">
    <property type="entry name" value="TAT_signal"/>
</dbReference>
<dbReference type="PROSITE" id="PS51318">
    <property type="entry name" value="TAT"/>
    <property type="match status" value="1"/>
</dbReference>
<proteinExistence type="predicted"/>
<reference evidence="2 3" key="1">
    <citation type="submission" date="2020-08" db="EMBL/GenBank/DDBJ databases">
        <title>Genomic Encyclopedia of Type Strains, Phase IV (KMG-IV): sequencing the most valuable type-strain genomes for metagenomic binning, comparative biology and taxonomic classification.</title>
        <authorList>
            <person name="Goeker M."/>
        </authorList>
    </citation>
    <scope>NUCLEOTIDE SEQUENCE [LARGE SCALE GENOMIC DNA]</scope>
    <source>
        <strain evidence="2 3">DSM 7051</strain>
    </source>
</reference>
<dbReference type="RefSeq" id="WP_184701020.1">
    <property type="nucleotide sequence ID" value="NZ_BAABEG010000002.1"/>
</dbReference>
<dbReference type="AlphaFoldDB" id="A0A7X0FBC6"/>
<accession>A0A7X0FBC6</accession>
<gene>
    <name evidence="2" type="ORF">GGR00_004354</name>
</gene>
<comment type="caution">
    <text evidence="2">The sequence shown here is derived from an EMBL/GenBank/DDBJ whole genome shotgun (WGS) entry which is preliminary data.</text>
</comment>
<sequence>MNRRTFLGSSAVLAAASLLAYKGNALAQAMGTDPDPAPIGLKTVEAIYKSSNGNVVAMDSLLYIYDKSITVNDVVIAGSYCGAANLPHAIKTGVKAMIAHNAGIGKDDAGIGALYLGEKHDFPVAAVECLSASISNGRSMAAGIISHANAQALALGVKPGQNVTEAAKLLLAAHAGNPSDVAVPFDKKVFERDKVGSSRIYASSALTNLLPEDDHSNDVIAWGAHSGSIAADLVKKWKVKGWIGNDAGMAKNHTGIGGLPACNAIGVAAAAVSSMSARIGDGVSTYEDGIISAANDLARQKGVREGMKAAEALRLLAA</sequence>
<organism evidence="2 3">
    <name type="scientific">Aminobacter aganoensis</name>
    <dbReference type="NCBI Taxonomy" id="83264"/>
    <lineage>
        <taxon>Bacteria</taxon>
        <taxon>Pseudomonadati</taxon>
        <taxon>Pseudomonadota</taxon>
        <taxon>Alphaproteobacteria</taxon>
        <taxon>Hyphomicrobiales</taxon>
        <taxon>Phyllobacteriaceae</taxon>
        <taxon>Aminobacter</taxon>
    </lineage>
</organism>
<protein>
    <submittedName>
        <fullName evidence="2">Uncharacterized protein YunC (DUF1805 family)</fullName>
    </submittedName>
</protein>
<keyword evidence="1" id="KW-0732">Signal</keyword>
<evidence type="ECO:0000313" key="3">
    <source>
        <dbReference type="Proteomes" id="UP000536262"/>
    </source>
</evidence>